<dbReference type="SUPFAM" id="SSF51905">
    <property type="entry name" value="FAD/NAD(P)-binding domain"/>
    <property type="match status" value="1"/>
</dbReference>
<dbReference type="Gene3D" id="3.50.50.60">
    <property type="entry name" value="FAD/NAD(P)-binding domain"/>
    <property type="match status" value="1"/>
</dbReference>
<accession>A0A7I9Y068</accession>
<reference evidence="2 3" key="1">
    <citation type="journal article" date="2019" name="Emerg. Microbes Infect.">
        <title>Comprehensive subspecies identification of 175 nontuberculous mycobacteria species based on 7547 genomic profiles.</title>
        <authorList>
            <person name="Matsumoto Y."/>
            <person name="Kinjo T."/>
            <person name="Motooka D."/>
            <person name="Nabeya D."/>
            <person name="Jung N."/>
            <person name="Uechi K."/>
            <person name="Horii T."/>
            <person name="Iida T."/>
            <person name="Fujita J."/>
            <person name="Nakamura S."/>
        </authorList>
    </citation>
    <scope>NUCLEOTIDE SEQUENCE [LARGE SCALE GENOMIC DNA]</scope>
    <source>
        <strain evidence="2 3">JCM 17322</strain>
    </source>
</reference>
<feature type="domain" description="FAD-binding" evidence="1">
    <location>
        <begin position="6"/>
        <end position="64"/>
    </location>
</feature>
<name>A0A7I9Y068_9MYCO</name>
<dbReference type="InterPro" id="IPR002938">
    <property type="entry name" value="FAD-bd"/>
</dbReference>
<keyword evidence="3" id="KW-1185">Reference proteome</keyword>
<dbReference type="Proteomes" id="UP000465361">
    <property type="component" value="Unassembled WGS sequence"/>
</dbReference>
<organism evidence="2 3">
    <name type="scientific">Mycobacterium botniense</name>
    <dbReference type="NCBI Taxonomy" id="84962"/>
    <lineage>
        <taxon>Bacteria</taxon>
        <taxon>Bacillati</taxon>
        <taxon>Actinomycetota</taxon>
        <taxon>Actinomycetes</taxon>
        <taxon>Mycobacteriales</taxon>
        <taxon>Mycobacteriaceae</taxon>
        <taxon>Mycobacterium</taxon>
    </lineage>
</organism>
<dbReference type="GO" id="GO:0071949">
    <property type="term" value="F:FAD binding"/>
    <property type="evidence" value="ECO:0007669"/>
    <property type="project" value="InterPro"/>
</dbReference>
<evidence type="ECO:0000259" key="1">
    <source>
        <dbReference type="Pfam" id="PF01494"/>
    </source>
</evidence>
<gene>
    <name evidence="2" type="ORF">MBOT_28270</name>
</gene>
<dbReference type="Pfam" id="PF01494">
    <property type="entry name" value="FAD_binding_3"/>
    <property type="match status" value="1"/>
</dbReference>
<dbReference type="EMBL" id="BLKW01000004">
    <property type="protein sequence ID" value="GFG75462.1"/>
    <property type="molecule type" value="Genomic_DNA"/>
</dbReference>
<evidence type="ECO:0000313" key="3">
    <source>
        <dbReference type="Proteomes" id="UP000465361"/>
    </source>
</evidence>
<proteinExistence type="predicted"/>
<comment type="caution">
    <text evidence="2">The sequence shown here is derived from an EMBL/GenBank/DDBJ whole genome shotgun (WGS) entry which is preliminary data.</text>
</comment>
<dbReference type="AlphaFoldDB" id="A0A7I9Y068"/>
<dbReference type="InterPro" id="IPR036188">
    <property type="entry name" value="FAD/NAD-bd_sf"/>
</dbReference>
<evidence type="ECO:0000313" key="2">
    <source>
        <dbReference type="EMBL" id="GFG75462.1"/>
    </source>
</evidence>
<protein>
    <recommendedName>
        <fullName evidence="1">FAD-binding domain-containing protein</fullName>
    </recommendedName>
</protein>
<sequence length="102" mass="10643">MTVTRVPVLIVGAGAGGLATSALLAPHGVRSLLVEKRREIFIYPKARNLSFRSVDLLRGRGLGAPPTVFGVASNARPFGRLDATAECSCGVHAVEAPPPALR</sequence>